<dbReference type="PANTHER" id="PTHR34820">
    <property type="entry name" value="INNER MEMBRANE PROTEIN YEBZ"/>
    <property type="match status" value="1"/>
</dbReference>
<feature type="transmembrane region" description="Helical" evidence="6">
    <location>
        <begin position="159"/>
        <end position="180"/>
    </location>
</feature>
<dbReference type="Pfam" id="PF04234">
    <property type="entry name" value="CopC"/>
    <property type="match status" value="1"/>
</dbReference>
<evidence type="ECO:0000313" key="8">
    <source>
        <dbReference type="EMBL" id="GAA2577235.1"/>
    </source>
</evidence>
<sequence length="192" mass="19153">MTTTTPSAPFRRAGLVTALLLLFGVVFATPALAHTRLTSSTPGKDATAAGVSQVELVFSDTISMAKVLIKDDRGKEFQAGEAARSGPKVTQKVAGTLPAGTYTVAYAVVGEDGHRIEKADLKFTATANAGVAAEPAAAGSPAPEAPEAPEAAEGSGGGATWIMIVVGGLVGIGIGIGIVVRAKNKHGSSGGE</sequence>
<dbReference type="InterPro" id="IPR014755">
    <property type="entry name" value="Cu-Rt/internalin_Ig-like"/>
</dbReference>
<reference evidence="9" key="1">
    <citation type="journal article" date="2019" name="Int. J. Syst. Evol. Microbiol.">
        <title>The Global Catalogue of Microorganisms (GCM) 10K type strain sequencing project: providing services to taxonomists for standard genome sequencing and annotation.</title>
        <authorList>
            <consortium name="The Broad Institute Genomics Platform"/>
            <consortium name="The Broad Institute Genome Sequencing Center for Infectious Disease"/>
            <person name="Wu L."/>
            <person name="Ma J."/>
        </authorList>
    </citation>
    <scope>NUCLEOTIDE SEQUENCE [LARGE SCALE GENOMIC DNA]</scope>
    <source>
        <strain evidence="9">JCM 6833</strain>
    </source>
</reference>
<keyword evidence="3" id="KW-0732">Signal</keyword>
<protein>
    <recommendedName>
        <fullName evidence="7">CopC domain-containing protein</fullName>
    </recommendedName>
</protein>
<dbReference type="Proteomes" id="UP001501509">
    <property type="component" value="Unassembled WGS sequence"/>
</dbReference>
<dbReference type="PANTHER" id="PTHR34820:SF4">
    <property type="entry name" value="INNER MEMBRANE PROTEIN YEBZ"/>
    <property type="match status" value="1"/>
</dbReference>
<evidence type="ECO:0000256" key="1">
    <source>
        <dbReference type="ARBA" id="ARBA00004196"/>
    </source>
</evidence>
<dbReference type="InterPro" id="IPR014756">
    <property type="entry name" value="Ig_E-set"/>
</dbReference>
<keyword evidence="4" id="KW-0186">Copper</keyword>
<accession>A0ABP6BTA3</accession>
<comment type="caution">
    <text evidence="8">The sequence shown here is derived from an EMBL/GenBank/DDBJ whole genome shotgun (WGS) entry which is preliminary data.</text>
</comment>
<keyword evidence="9" id="KW-1185">Reference proteome</keyword>
<evidence type="ECO:0000259" key="7">
    <source>
        <dbReference type="Pfam" id="PF04234"/>
    </source>
</evidence>
<gene>
    <name evidence="8" type="ORF">GCM10010411_07220</name>
</gene>
<evidence type="ECO:0000256" key="5">
    <source>
        <dbReference type="SAM" id="MobiDB-lite"/>
    </source>
</evidence>
<keyword evidence="6" id="KW-0472">Membrane</keyword>
<organism evidence="8 9">
    <name type="scientific">Actinomadura fulvescens</name>
    <dbReference type="NCBI Taxonomy" id="46160"/>
    <lineage>
        <taxon>Bacteria</taxon>
        <taxon>Bacillati</taxon>
        <taxon>Actinomycetota</taxon>
        <taxon>Actinomycetes</taxon>
        <taxon>Streptosporangiales</taxon>
        <taxon>Thermomonosporaceae</taxon>
        <taxon>Actinomadura</taxon>
    </lineage>
</organism>
<feature type="domain" description="CopC" evidence="7">
    <location>
        <begin position="34"/>
        <end position="118"/>
    </location>
</feature>
<dbReference type="InterPro" id="IPR032694">
    <property type="entry name" value="CopC/D"/>
</dbReference>
<dbReference type="Gene3D" id="2.60.40.1220">
    <property type="match status" value="1"/>
</dbReference>
<feature type="region of interest" description="Disordered" evidence="5">
    <location>
        <begin position="134"/>
        <end position="154"/>
    </location>
</feature>
<evidence type="ECO:0000256" key="3">
    <source>
        <dbReference type="ARBA" id="ARBA00022729"/>
    </source>
</evidence>
<evidence type="ECO:0000313" key="9">
    <source>
        <dbReference type="Proteomes" id="UP001501509"/>
    </source>
</evidence>
<evidence type="ECO:0000256" key="4">
    <source>
        <dbReference type="ARBA" id="ARBA00023008"/>
    </source>
</evidence>
<dbReference type="EMBL" id="BAAATD010000001">
    <property type="protein sequence ID" value="GAA2577235.1"/>
    <property type="molecule type" value="Genomic_DNA"/>
</dbReference>
<dbReference type="SUPFAM" id="SSF81296">
    <property type="entry name" value="E set domains"/>
    <property type="match status" value="1"/>
</dbReference>
<dbReference type="InterPro" id="IPR007348">
    <property type="entry name" value="CopC_dom"/>
</dbReference>
<evidence type="ECO:0000256" key="2">
    <source>
        <dbReference type="ARBA" id="ARBA00022723"/>
    </source>
</evidence>
<proteinExistence type="predicted"/>
<dbReference type="RefSeq" id="WP_344537615.1">
    <property type="nucleotide sequence ID" value="NZ_BAAATD010000001.1"/>
</dbReference>
<name>A0ABP6BTA3_9ACTN</name>
<evidence type="ECO:0000256" key="6">
    <source>
        <dbReference type="SAM" id="Phobius"/>
    </source>
</evidence>
<keyword evidence="6" id="KW-1133">Transmembrane helix</keyword>
<comment type="subcellular location">
    <subcellularLocation>
        <location evidence="1">Cell envelope</location>
    </subcellularLocation>
</comment>
<keyword evidence="2" id="KW-0479">Metal-binding</keyword>
<keyword evidence="6" id="KW-0812">Transmembrane</keyword>